<evidence type="ECO:0000256" key="2">
    <source>
        <dbReference type="ARBA" id="ARBA00022771"/>
    </source>
</evidence>
<reference evidence="12 13" key="1">
    <citation type="journal article" date="2024" name="G3 (Bethesda)">
        <title>Genome assembly of Hibiscus sabdariffa L. provides insights into metabolisms of medicinal natural products.</title>
        <authorList>
            <person name="Kim T."/>
        </authorList>
    </citation>
    <scope>NUCLEOTIDE SEQUENCE [LARGE SCALE GENOMIC DNA]</scope>
    <source>
        <strain evidence="12">TK-2024</strain>
        <tissue evidence="12">Old leaves</tissue>
    </source>
</reference>
<dbReference type="InterPro" id="IPR003105">
    <property type="entry name" value="SRA_YDG"/>
</dbReference>
<keyword evidence="13" id="KW-1185">Reference proteome</keyword>
<proteinExistence type="predicted"/>
<feature type="domain" description="RING-type" evidence="10">
    <location>
        <begin position="527"/>
        <end position="581"/>
    </location>
</feature>
<dbReference type="InterPro" id="IPR013083">
    <property type="entry name" value="Znf_RING/FYVE/PHD"/>
</dbReference>
<dbReference type="InterPro" id="IPR018957">
    <property type="entry name" value="Znf_C3HC4_RING-type"/>
</dbReference>
<dbReference type="Pfam" id="PF00097">
    <property type="entry name" value="zf-C3HC4"/>
    <property type="match status" value="1"/>
</dbReference>
<dbReference type="SUPFAM" id="SSF57903">
    <property type="entry name" value="FYVE/PHD zinc finger"/>
    <property type="match status" value="1"/>
</dbReference>
<dbReference type="PANTHER" id="PTHR14140">
    <property type="entry name" value="E3 UBIQUITIN-PROTEIN LIGASE UHRF-RELATED"/>
    <property type="match status" value="1"/>
</dbReference>
<dbReference type="InterPro" id="IPR045134">
    <property type="entry name" value="UHRF1/2-like"/>
</dbReference>
<feature type="domain" description="RING-type" evidence="10">
    <location>
        <begin position="152"/>
        <end position="191"/>
    </location>
</feature>
<comment type="caution">
    <text evidence="12">The sequence shown here is derived from an EMBL/GenBank/DDBJ whole genome shotgun (WGS) entry which is preliminary data.</text>
</comment>
<sequence>MAANDIVNQMPGDDALCMLCNAGSKSGEALTLCGVCQAPWHQPCLALSRESHFISDDDSGCPECQNRVAASSFAAPENTMISKILAIQADKSLTEEEKARKRQELVSGRSAVEPDDKGEENKGKVDKLKDKAKVTTKPNDGASKVSDESFNCSICLNMPERPVTTPCGHNFCLKCFQQSVRQGKRNCALCRKQIPATMANQPRINLMLVSAIRMAKMLKSNGSGDGSSKTCEYVHNQDRPDKAYTTERAKRSGKANAASGRIFVTVPTDHFGPILAGNDPERNRGVLVGDTWEDRLECRQWGGHFPPIKGIAGQKDHGAQSVVLSGGYKDDEDHGEWFLYTGSGGRDLSGNKRTNKNQSFDQEFKSGNEALRISCKKGHPLRVIRSFKDKHSSYAPEKGLRYDGIYRVEKCWRNVGVQGFNVCRYLFVRCDNDPAPWTSDLHGDRPRPLPVIKELEHASDITERKESPSWDFDEVDGCWKWMKPPPPSKQKENAGVSNCLKRPRSSAVVKQATNVAARKRLQKEFGCGICEQVLDMPITTPCGHNFCKCCLEGAFAGKSTVRERKAGGRSLRSQKNVMKCPAAACTFDLSDYLINFQVNIELKNLIAKQMSEYGEPGEKRDSSGTDDEEELNQENPSKKRKVDADNEAQLSLSSQKFRIFFSPFIKNPKSKPLTICSLPICNPTPPSF</sequence>
<feature type="domain" description="YDG" evidence="11">
    <location>
        <begin position="281"/>
        <end position="429"/>
    </location>
</feature>
<dbReference type="SUPFAM" id="SSF88697">
    <property type="entry name" value="PUA domain-like"/>
    <property type="match status" value="1"/>
</dbReference>
<feature type="region of interest" description="Disordered" evidence="8">
    <location>
        <begin position="613"/>
        <end position="647"/>
    </location>
</feature>
<name>A0ABR2S8C5_9ROSI</name>
<dbReference type="Pfam" id="PF13445">
    <property type="entry name" value="zf-RING_UBOX"/>
    <property type="match status" value="1"/>
</dbReference>
<dbReference type="InterPro" id="IPR017907">
    <property type="entry name" value="Znf_RING_CS"/>
</dbReference>
<dbReference type="Pfam" id="PF02182">
    <property type="entry name" value="SAD_SRA"/>
    <property type="match status" value="1"/>
</dbReference>
<keyword evidence="4" id="KW-0238">DNA-binding</keyword>
<evidence type="ECO:0000256" key="1">
    <source>
        <dbReference type="ARBA" id="ARBA00022723"/>
    </source>
</evidence>
<dbReference type="Gene3D" id="3.30.40.10">
    <property type="entry name" value="Zinc/RING finger domain, C3HC4 (zinc finger)"/>
    <property type="match status" value="3"/>
</dbReference>
<feature type="compositionally biased region" description="Basic and acidic residues" evidence="8">
    <location>
        <begin position="112"/>
        <end position="133"/>
    </location>
</feature>
<comment type="subcellular location">
    <subcellularLocation>
        <location evidence="7">Nucleus</location>
    </subcellularLocation>
</comment>
<evidence type="ECO:0000256" key="7">
    <source>
        <dbReference type="PROSITE-ProRule" id="PRU00358"/>
    </source>
</evidence>
<evidence type="ECO:0008006" key="14">
    <source>
        <dbReference type="Google" id="ProtNLM"/>
    </source>
</evidence>
<organism evidence="12 13">
    <name type="scientific">Hibiscus sabdariffa</name>
    <name type="common">roselle</name>
    <dbReference type="NCBI Taxonomy" id="183260"/>
    <lineage>
        <taxon>Eukaryota</taxon>
        <taxon>Viridiplantae</taxon>
        <taxon>Streptophyta</taxon>
        <taxon>Embryophyta</taxon>
        <taxon>Tracheophyta</taxon>
        <taxon>Spermatophyta</taxon>
        <taxon>Magnoliopsida</taxon>
        <taxon>eudicotyledons</taxon>
        <taxon>Gunneridae</taxon>
        <taxon>Pentapetalae</taxon>
        <taxon>rosids</taxon>
        <taxon>malvids</taxon>
        <taxon>Malvales</taxon>
        <taxon>Malvaceae</taxon>
        <taxon>Malvoideae</taxon>
        <taxon>Hibiscus</taxon>
    </lineage>
</organism>
<evidence type="ECO:0000259" key="10">
    <source>
        <dbReference type="PROSITE" id="PS50089"/>
    </source>
</evidence>
<dbReference type="PANTHER" id="PTHR14140:SF35">
    <property type="entry name" value="RING-TYPE E3 UBIQUITIN TRANSFERASE"/>
    <property type="match status" value="1"/>
</dbReference>
<dbReference type="PROSITE" id="PS51015">
    <property type="entry name" value="YDG"/>
    <property type="match status" value="1"/>
</dbReference>
<protein>
    <recommendedName>
        <fullName evidence="14">RING-type E3 ubiquitin transferase</fullName>
    </recommendedName>
</protein>
<dbReference type="SMART" id="SM00184">
    <property type="entry name" value="RING"/>
    <property type="match status" value="3"/>
</dbReference>
<evidence type="ECO:0000256" key="5">
    <source>
        <dbReference type="ARBA" id="ARBA00023242"/>
    </source>
</evidence>
<evidence type="ECO:0000256" key="3">
    <source>
        <dbReference type="ARBA" id="ARBA00022833"/>
    </source>
</evidence>
<feature type="domain" description="PHD-type" evidence="9">
    <location>
        <begin position="14"/>
        <end position="67"/>
    </location>
</feature>
<dbReference type="InterPro" id="IPR036987">
    <property type="entry name" value="SRA-YDG_sf"/>
</dbReference>
<evidence type="ECO:0000313" key="12">
    <source>
        <dbReference type="EMBL" id="KAK9021202.1"/>
    </source>
</evidence>
<evidence type="ECO:0000256" key="4">
    <source>
        <dbReference type="ARBA" id="ARBA00023125"/>
    </source>
</evidence>
<dbReference type="SUPFAM" id="SSF57850">
    <property type="entry name" value="RING/U-box"/>
    <property type="match status" value="2"/>
</dbReference>
<feature type="region of interest" description="Disordered" evidence="8">
    <location>
        <begin position="98"/>
        <end position="143"/>
    </location>
</feature>
<dbReference type="InterPro" id="IPR011011">
    <property type="entry name" value="Znf_FYVE_PHD"/>
</dbReference>
<dbReference type="InterPro" id="IPR001841">
    <property type="entry name" value="Znf_RING"/>
</dbReference>
<keyword evidence="5 7" id="KW-0539">Nucleus</keyword>
<gene>
    <name evidence="12" type="ORF">V6N11_011203</name>
</gene>
<accession>A0ABR2S8C5</accession>
<dbReference type="InterPro" id="IPR019787">
    <property type="entry name" value="Znf_PHD-finger"/>
</dbReference>
<dbReference type="InterPro" id="IPR027370">
    <property type="entry name" value="Znf-RING_euk"/>
</dbReference>
<keyword evidence="3" id="KW-0862">Zinc</keyword>
<dbReference type="PROSITE" id="PS50016">
    <property type="entry name" value="ZF_PHD_2"/>
    <property type="match status" value="1"/>
</dbReference>
<dbReference type="PROSITE" id="PS50089">
    <property type="entry name" value="ZF_RING_2"/>
    <property type="match status" value="2"/>
</dbReference>
<dbReference type="EMBL" id="JBBPBN010000016">
    <property type="protein sequence ID" value="KAK9021202.1"/>
    <property type="molecule type" value="Genomic_DNA"/>
</dbReference>
<keyword evidence="2 6" id="KW-0863">Zinc-finger</keyword>
<dbReference type="Gene3D" id="2.30.280.10">
    <property type="entry name" value="SRA-YDG"/>
    <property type="match status" value="1"/>
</dbReference>
<dbReference type="PROSITE" id="PS00518">
    <property type="entry name" value="ZF_RING_1"/>
    <property type="match status" value="1"/>
</dbReference>
<keyword evidence="1" id="KW-0479">Metal-binding</keyword>
<dbReference type="SMART" id="SM00466">
    <property type="entry name" value="SRA"/>
    <property type="match status" value="1"/>
</dbReference>
<evidence type="ECO:0000259" key="9">
    <source>
        <dbReference type="PROSITE" id="PS50016"/>
    </source>
</evidence>
<dbReference type="InterPro" id="IPR015947">
    <property type="entry name" value="PUA-like_sf"/>
</dbReference>
<evidence type="ECO:0000256" key="6">
    <source>
        <dbReference type="PROSITE-ProRule" id="PRU00175"/>
    </source>
</evidence>
<evidence type="ECO:0000313" key="13">
    <source>
        <dbReference type="Proteomes" id="UP001396334"/>
    </source>
</evidence>
<evidence type="ECO:0000259" key="11">
    <source>
        <dbReference type="PROSITE" id="PS51015"/>
    </source>
</evidence>
<dbReference type="Proteomes" id="UP001396334">
    <property type="component" value="Unassembled WGS sequence"/>
</dbReference>
<evidence type="ECO:0000256" key="8">
    <source>
        <dbReference type="SAM" id="MobiDB-lite"/>
    </source>
</evidence>